<evidence type="ECO:0000256" key="4">
    <source>
        <dbReference type="ARBA" id="ARBA00023136"/>
    </source>
</evidence>
<keyword evidence="9" id="KW-1185">Reference proteome</keyword>
<dbReference type="AlphaFoldDB" id="A0A8K0WFD9"/>
<reference evidence="8" key="1">
    <citation type="journal article" date="2021" name="Nat. Commun.">
        <title>Genetic determinants of endophytism in the Arabidopsis root mycobiome.</title>
        <authorList>
            <person name="Mesny F."/>
            <person name="Miyauchi S."/>
            <person name="Thiergart T."/>
            <person name="Pickel B."/>
            <person name="Atanasova L."/>
            <person name="Karlsson M."/>
            <person name="Huettel B."/>
            <person name="Barry K.W."/>
            <person name="Haridas S."/>
            <person name="Chen C."/>
            <person name="Bauer D."/>
            <person name="Andreopoulos W."/>
            <person name="Pangilinan J."/>
            <person name="LaButti K."/>
            <person name="Riley R."/>
            <person name="Lipzen A."/>
            <person name="Clum A."/>
            <person name="Drula E."/>
            <person name="Henrissat B."/>
            <person name="Kohler A."/>
            <person name="Grigoriev I.V."/>
            <person name="Martin F.M."/>
            <person name="Hacquard S."/>
        </authorList>
    </citation>
    <scope>NUCLEOTIDE SEQUENCE</scope>
    <source>
        <strain evidence="8">MPI-SDFR-AT-0068</strain>
    </source>
</reference>
<dbReference type="Pfam" id="PF03798">
    <property type="entry name" value="TRAM_LAG1_CLN8"/>
    <property type="match status" value="1"/>
</dbReference>
<evidence type="ECO:0000259" key="7">
    <source>
        <dbReference type="PROSITE" id="PS50922"/>
    </source>
</evidence>
<dbReference type="OrthoDB" id="10266980at2759"/>
<protein>
    <submittedName>
        <fullName evidence="8">TLC domain-containing protein</fullName>
    </submittedName>
</protein>
<feature type="transmembrane region" description="Helical" evidence="6">
    <location>
        <begin position="36"/>
        <end position="58"/>
    </location>
</feature>
<dbReference type="GO" id="GO:0055088">
    <property type="term" value="P:lipid homeostasis"/>
    <property type="evidence" value="ECO:0007669"/>
    <property type="project" value="TreeGrafter"/>
</dbReference>
<evidence type="ECO:0000313" key="8">
    <source>
        <dbReference type="EMBL" id="KAH7257478.1"/>
    </source>
</evidence>
<evidence type="ECO:0000256" key="1">
    <source>
        <dbReference type="ARBA" id="ARBA00004141"/>
    </source>
</evidence>
<keyword evidence="4 5" id="KW-0472">Membrane</keyword>
<sequence>MKDPFPFPPSVWLSEKTQPWADYFDLPTLPMHIHEVFAAALLYSVVFWPLSPLISNFLAPEHYSKLSRKRRLNWDAHVVSMVQSCLINGLAIWVMFVDTELSNMQWEERIWGYTGGAGFIQALAAGYFLWDLVVTSLNFDVFGIGTLAHAVAALLVYSLGFRPFLNHYACVFILWELSTPFLNVHWFMDKMNMTGTRAQLYNGLALLFTFFSCRLVYGTYSSFRVYRDVWSAINVTPDMKVLMMPTMTFAHPDSTVPMWIGVAYLASNITLNSLNFYWFFMMIRAVRKRFEPSSSSQEKKIEKSRVTEAEIDLSSVATGSSKTGAGRRRKA</sequence>
<evidence type="ECO:0000256" key="5">
    <source>
        <dbReference type="PROSITE-ProRule" id="PRU00205"/>
    </source>
</evidence>
<comment type="subcellular location">
    <subcellularLocation>
        <location evidence="1">Membrane</location>
        <topology evidence="1">Multi-pass membrane protein</topology>
    </subcellularLocation>
</comment>
<feature type="transmembrane region" description="Helical" evidence="6">
    <location>
        <begin position="110"/>
        <end position="130"/>
    </location>
</feature>
<comment type="caution">
    <text evidence="8">The sequence shown here is derived from an EMBL/GenBank/DDBJ whole genome shotgun (WGS) entry which is preliminary data.</text>
</comment>
<dbReference type="PANTHER" id="PTHR13439:SF0">
    <property type="entry name" value="TOPOISOMERASE I DAMAGE AFFECTED PROTEIN 4"/>
    <property type="match status" value="1"/>
</dbReference>
<keyword evidence="2 5" id="KW-0812">Transmembrane</keyword>
<feature type="transmembrane region" description="Helical" evidence="6">
    <location>
        <begin position="256"/>
        <end position="280"/>
    </location>
</feature>
<evidence type="ECO:0000256" key="3">
    <source>
        <dbReference type="ARBA" id="ARBA00022989"/>
    </source>
</evidence>
<dbReference type="InterPro" id="IPR006634">
    <property type="entry name" value="TLC-dom"/>
</dbReference>
<gene>
    <name evidence="8" type="ORF">BKA59DRAFT_111550</name>
</gene>
<dbReference type="InterPro" id="IPR050846">
    <property type="entry name" value="TLCD"/>
</dbReference>
<dbReference type="PROSITE" id="PS50922">
    <property type="entry name" value="TLC"/>
    <property type="match status" value="1"/>
</dbReference>
<keyword evidence="3 6" id="KW-1133">Transmembrane helix</keyword>
<accession>A0A8K0WFD9</accession>
<evidence type="ECO:0000256" key="6">
    <source>
        <dbReference type="SAM" id="Phobius"/>
    </source>
</evidence>
<dbReference type="EMBL" id="JAGPXF010000002">
    <property type="protein sequence ID" value="KAH7257478.1"/>
    <property type="molecule type" value="Genomic_DNA"/>
</dbReference>
<dbReference type="Proteomes" id="UP000813427">
    <property type="component" value="Unassembled WGS sequence"/>
</dbReference>
<feature type="transmembrane region" description="Helical" evidence="6">
    <location>
        <begin position="165"/>
        <end position="188"/>
    </location>
</feature>
<evidence type="ECO:0000313" key="9">
    <source>
        <dbReference type="Proteomes" id="UP000813427"/>
    </source>
</evidence>
<dbReference type="SMART" id="SM00724">
    <property type="entry name" value="TLC"/>
    <property type="match status" value="1"/>
</dbReference>
<feature type="transmembrane region" description="Helical" evidence="6">
    <location>
        <begin position="137"/>
        <end position="159"/>
    </location>
</feature>
<dbReference type="PANTHER" id="PTHR13439">
    <property type="entry name" value="CT120 PROTEIN"/>
    <property type="match status" value="1"/>
</dbReference>
<feature type="transmembrane region" description="Helical" evidence="6">
    <location>
        <begin position="200"/>
        <end position="220"/>
    </location>
</feature>
<feature type="transmembrane region" description="Helical" evidence="6">
    <location>
        <begin position="78"/>
        <end position="98"/>
    </location>
</feature>
<organism evidence="8 9">
    <name type="scientific">Fusarium tricinctum</name>
    <dbReference type="NCBI Taxonomy" id="61284"/>
    <lineage>
        <taxon>Eukaryota</taxon>
        <taxon>Fungi</taxon>
        <taxon>Dikarya</taxon>
        <taxon>Ascomycota</taxon>
        <taxon>Pezizomycotina</taxon>
        <taxon>Sordariomycetes</taxon>
        <taxon>Hypocreomycetidae</taxon>
        <taxon>Hypocreales</taxon>
        <taxon>Nectriaceae</taxon>
        <taxon>Fusarium</taxon>
        <taxon>Fusarium tricinctum species complex</taxon>
    </lineage>
</organism>
<proteinExistence type="predicted"/>
<dbReference type="GO" id="GO:0016020">
    <property type="term" value="C:membrane"/>
    <property type="evidence" value="ECO:0007669"/>
    <property type="project" value="UniProtKB-SubCell"/>
</dbReference>
<name>A0A8K0WFD9_9HYPO</name>
<dbReference type="GO" id="GO:0005783">
    <property type="term" value="C:endoplasmic reticulum"/>
    <property type="evidence" value="ECO:0007669"/>
    <property type="project" value="TreeGrafter"/>
</dbReference>
<feature type="domain" description="TLC" evidence="7">
    <location>
        <begin position="69"/>
        <end position="291"/>
    </location>
</feature>
<evidence type="ECO:0000256" key="2">
    <source>
        <dbReference type="ARBA" id="ARBA00022692"/>
    </source>
</evidence>